<dbReference type="RefSeq" id="WP_109725799.1">
    <property type="nucleotide sequence ID" value="NZ_QGDI01000003.1"/>
</dbReference>
<sequence length="177" mass="19984">MQAFQFRLGKQLLTIGIPTVRECDGLFSPINSYEKIDAAEKYLSRNIEGITVRDKLSALDIIALEVRLGAWLAQIKETPAYKAPPVQSTAQTVLPYDCTTTHIKAVAEYARMSFPEVWELPITDFWKLFRDAIIWNYSRTAEGIDQLEHAKAISATEPDREKLGSSPAIARRRKNGE</sequence>
<protein>
    <submittedName>
        <fullName evidence="2">Uncharacterized protein</fullName>
    </submittedName>
</protein>
<evidence type="ECO:0000313" key="2">
    <source>
        <dbReference type="EMBL" id="PWJ14012.1"/>
    </source>
</evidence>
<gene>
    <name evidence="2" type="ORF">IE37_00944</name>
</gene>
<accession>A0A315YPR7</accession>
<name>A0A315YPR7_RUMFL</name>
<feature type="region of interest" description="Disordered" evidence="1">
    <location>
        <begin position="155"/>
        <end position="177"/>
    </location>
</feature>
<dbReference type="EMBL" id="QGDI01000003">
    <property type="protein sequence ID" value="PWJ14012.1"/>
    <property type="molecule type" value="Genomic_DNA"/>
</dbReference>
<dbReference type="AlphaFoldDB" id="A0A315YPR7"/>
<dbReference type="Proteomes" id="UP000245720">
    <property type="component" value="Unassembled WGS sequence"/>
</dbReference>
<evidence type="ECO:0000256" key="1">
    <source>
        <dbReference type="SAM" id="MobiDB-lite"/>
    </source>
</evidence>
<comment type="caution">
    <text evidence="2">The sequence shown here is derived from an EMBL/GenBank/DDBJ whole genome shotgun (WGS) entry which is preliminary data.</text>
</comment>
<dbReference type="OrthoDB" id="2056368at2"/>
<evidence type="ECO:0000313" key="3">
    <source>
        <dbReference type="Proteomes" id="UP000245720"/>
    </source>
</evidence>
<reference evidence="2 3" key="1">
    <citation type="submission" date="2018-05" db="EMBL/GenBank/DDBJ databases">
        <title>The Hungate 1000. A catalogue of reference genomes from the rumen microbiome.</title>
        <authorList>
            <person name="Kelly W."/>
        </authorList>
    </citation>
    <scope>NUCLEOTIDE SEQUENCE [LARGE SCALE GENOMIC DNA]</scope>
    <source>
        <strain evidence="2 3">SAb67</strain>
    </source>
</reference>
<proteinExistence type="predicted"/>
<organism evidence="2 3">
    <name type="scientific">Ruminococcus flavefaciens</name>
    <dbReference type="NCBI Taxonomy" id="1265"/>
    <lineage>
        <taxon>Bacteria</taxon>
        <taxon>Bacillati</taxon>
        <taxon>Bacillota</taxon>
        <taxon>Clostridia</taxon>
        <taxon>Eubacteriales</taxon>
        <taxon>Oscillospiraceae</taxon>
        <taxon>Ruminococcus</taxon>
    </lineage>
</organism>